<evidence type="ECO:0008006" key="3">
    <source>
        <dbReference type="Google" id="ProtNLM"/>
    </source>
</evidence>
<evidence type="ECO:0000313" key="2">
    <source>
        <dbReference type="Proteomes" id="UP000069526"/>
    </source>
</evidence>
<dbReference type="AlphaFoldDB" id="A0A123UWF3"/>
<gene>
    <name evidence="1" type="ORF">ERS132539_02377</name>
</gene>
<dbReference type="Proteomes" id="UP000069526">
    <property type="component" value="Unassembled WGS sequence"/>
</dbReference>
<dbReference type="EMBL" id="FIJK01000116">
    <property type="protein sequence ID" value="CYW83847.1"/>
    <property type="molecule type" value="Genomic_DNA"/>
</dbReference>
<organism evidence="1 2">
    <name type="scientific">Streptococcus suis</name>
    <dbReference type="NCBI Taxonomy" id="1307"/>
    <lineage>
        <taxon>Bacteria</taxon>
        <taxon>Bacillati</taxon>
        <taxon>Bacillota</taxon>
        <taxon>Bacilli</taxon>
        <taxon>Lactobacillales</taxon>
        <taxon>Streptococcaceae</taxon>
        <taxon>Streptococcus</taxon>
    </lineage>
</organism>
<dbReference type="RefSeq" id="WP_044767814.1">
    <property type="nucleotide sequence ID" value="NZ_CEIH01000237.1"/>
</dbReference>
<accession>A0A123UWF3</accession>
<sequence>MDRLNECFQTFMREDGFLMKIIEEEEAYKYLGRLSIAPDRLIDFSLLIPKSPDTEVVQIVFDKLGIQDQNHSREEWLEFINQMNLEHGIHYYFCLKEDGSIFARYVLPIRPSNVSLIYDLIRVGSGVIRRFIDEMEERFLVNQE</sequence>
<reference evidence="1 2" key="1">
    <citation type="submission" date="2016-02" db="EMBL/GenBank/DDBJ databases">
        <authorList>
            <consortium name="Pathogen Informatics"/>
        </authorList>
    </citation>
    <scope>NUCLEOTIDE SEQUENCE [LARGE SCALE GENOMIC DNA]</scope>
    <source>
        <strain evidence="1 2">SS1013</strain>
    </source>
</reference>
<protein>
    <recommendedName>
        <fullName evidence="3">Sensory transduction regulator</fullName>
    </recommendedName>
</protein>
<proteinExistence type="predicted"/>
<evidence type="ECO:0000313" key="1">
    <source>
        <dbReference type="EMBL" id="CYW83847.1"/>
    </source>
</evidence>
<name>A0A123UWF3_STRSU</name>